<evidence type="ECO:0000313" key="3">
    <source>
        <dbReference type="Proteomes" id="UP000611640"/>
    </source>
</evidence>
<feature type="domain" description="GGDEF" evidence="1">
    <location>
        <begin position="168"/>
        <end position="294"/>
    </location>
</feature>
<dbReference type="Proteomes" id="UP000611640">
    <property type="component" value="Chromosome"/>
</dbReference>
<dbReference type="InterPro" id="IPR000014">
    <property type="entry name" value="PAS"/>
</dbReference>
<dbReference type="InterPro" id="IPR000160">
    <property type="entry name" value="GGDEF_dom"/>
</dbReference>
<dbReference type="Gene3D" id="3.30.70.270">
    <property type="match status" value="1"/>
</dbReference>
<dbReference type="InterPro" id="IPR043128">
    <property type="entry name" value="Rev_trsase/Diguanyl_cyclase"/>
</dbReference>
<dbReference type="SUPFAM" id="SSF55073">
    <property type="entry name" value="Nucleotide cyclase"/>
    <property type="match status" value="1"/>
</dbReference>
<proteinExistence type="predicted"/>
<keyword evidence="3" id="KW-1185">Reference proteome</keyword>
<gene>
    <name evidence="2" type="ORF">Athai_10810</name>
</gene>
<dbReference type="Pfam" id="PF00990">
    <property type="entry name" value="GGDEF"/>
    <property type="match status" value="1"/>
</dbReference>
<name>A0A7R7HVY6_9ACTN</name>
<dbReference type="Gene3D" id="3.30.450.20">
    <property type="entry name" value="PAS domain"/>
    <property type="match status" value="1"/>
</dbReference>
<dbReference type="InterPro" id="IPR052155">
    <property type="entry name" value="Biofilm_reg_signaling"/>
</dbReference>
<protein>
    <recommendedName>
        <fullName evidence="1">GGDEF domain-containing protein</fullName>
    </recommendedName>
</protein>
<dbReference type="RefSeq" id="WP_203960442.1">
    <property type="nucleotide sequence ID" value="NZ_AP023355.1"/>
</dbReference>
<reference evidence="2 3" key="1">
    <citation type="submission" date="2020-08" db="EMBL/GenBank/DDBJ databases">
        <title>Whole genome shotgun sequence of Actinocatenispora thailandica NBRC 105041.</title>
        <authorList>
            <person name="Komaki H."/>
            <person name="Tamura T."/>
        </authorList>
    </citation>
    <scope>NUCLEOTIDE SEQUENCE [LARGE SCALE GENOMIC DNA]</scope>
    <source>
        <strain evidence="2 3">NBRC 105041</strain>
    </source>
</reference>
<dbReference type="CDD" id="cd01949">
    <property type="entry name" value="GGDEF"/>
    <property type="match status" value="1"/>
</dbReference>
<dbReference type="PANTHER" id="PTHR44757:SF2">
    <property type="entry name" value="BIOFILM ARCHITECTURE MAINTENANCE PROTEIN MBAA"/>
    <property type="match status" value="1"/>
</dbReference>
<dbReference type="InterPro" id="IPR029787">
    <property type="entry name" value="Nucleotide_cyclase"/>
</dbReference>
<dbReference type="NCBIfam" id="TIGR00254">
    <property type="entry name" value="GGDEF"/>
    <property type="match status" value="1"/>
</dbReference>
<dbReference type="Pfam" id="PF13188">
    <property type="entry name" value="PAS_8"/>
    <property type="match status" value="1"/>
</dbReference>
<dbReference type="InterPro" id="IPR035965">
    <property type="entry name" value="PAS-like_dom_sf"/>
</dbReference>
<accession>A0A7R7HVY6</accession>
<dbReference type="PROSITE" id="PS50887">
    <property type="entry name" value="GGDEF"/>
    <property type="match status" value="1"/>
</dbReference>
<dbReference type="KEGG" id="atl:Athai_10810"/>
<sequence>MSLLVPDESSESGPTPEASARLFDALVESSPHPIAVYALDTGVIDYANLGMVGLTGLSRASLVGARLRDLLTELQPSTGYSDGRLNGQYGLALPTGRTRIIEARTELIAAPGGSCGHLIAWDVTEQAGVQRKLAYQATHDTLTGLYNEAHAVAYLSSALRHLRADHDHSVAVIYLDLNGFKRINDSYGHQVGDEILAAAARRLASVTRAGDLAARLHGDEFLVVCKVNNTIHAAHIVDRIRAVLREPYPVAGGALHAPASIGVAVAVDPAVRADALVRCADQRMYSDKRLVRIA</sequence>
<dbReference type="PANTHER" id="PTHR44757">
    <property type="entry name" value="DIGUANYLATE CYCLASE DGCP"/>
    <property type="match status" value="1"/>
</dbReference>
<dbReference type="EMBL" id="AP023355">
    <property type="protein sequence ID" value="BCJ33578.1"/>
    <property type="molecule type" value="Genomic_DNA"/>
</dbReference>
<evidence type="ECO:0000259" key="1">
    <source>
        <dbReference type="PROSITE" id="PS50887"/>
    </source>
</evidence>
<dbReference type="AlphaFoldDB" id="A0A7R7HVY6"/>
<evidence type="ECO:0000313" key="2">
    <source>
        <dbReference type="EMBL" id="BCJ33578.1"/>
    </source>
</evidence>
<dbReference type="SMART" id="SM00267">
    <property type="entry name" value="GGDEF"/>
    <property type="match status" value="1"/>
</dbReference>
<dbReference type="SUPFAM" id="SSF55785">
    <property type="entry name" value="PYP-like sensor domain (PAS domain)"/>
    <property type="match status" value="1"/>
</dbReference>
<organism evidence="2 3">
    <name type="scientific">Actinocatenispora thailandica</name>
    <dbReference type="NCBI Taxonomy" id="227318"/>
    <lineage>
        <taxon>Bacteria</taxon>
        <taxon>Bacillati</taxon>
        <taxon>Actinomycetota</taxon>
        <taxon>Actinomycetes</taxon>
        <taxon>Micromonosporales</taxon>
        <taxon>Micromonosporaceae</taxon>
        <taxon>Actinocatenispora</taxon>
    </lineage>
</organism>